<dbReference type="GO" id="GO:0016874">
    <property type="term" value="F:ligase activity"/>
    <property type="evidence" value="ECO:0007669"/>
    <property type="project" value="UniProtKB-KW"/>
</dbReference>
<evidence type="ECO:0000313" key="8">
    <source>
        <dbReference type="Proteomes" id="UP000569092"/>
    </source>
</evidence>
<keyword evidence="2 5" id="KW-0547">Nucleotide-binding</keyword>
<dbReference type="InterPro" id="IPR003135">
    <property type="entry name" value="ATP-grasp_carboxylate-amine"/>
</dbReference>
<keyword evidence="3" id="KW-0658">Purine biosynthesis</keyword>
<evidence type="ECO:0000256" key="3">
    <source>
        <dbReference type="ARBA" id="ARBA00022755"/>
    </source>
</evidence>
<evidence type="ECO:0000256" key="5">
    <source>
        <dbReference type="PROSITE-ProRule" id="PRU00409"/>
    </source>
</evidence>
<sequence length="403" mass="45053">MTDTQRMPTILCISTYEKGQLFLKEAARLGASVLLLTVEKLEHADWPRESLTKLITMPEKLTPEQVLNTVTYLARTNPIDRIVALDEFDLEVAALLREHMRLPGMGESLTRNFRDKLAMRVSAKQKGVPVPEFTGVFNHDDLRTFLHNVPGPWLLKPRTNASAIGIRKIESPDALWPILDELGDLQSHYVLERFVPGEIFHTEGVTWNCNVLFGAPYKYGKPPMQTMHQGGIFSTRAIDRESSDAIALAAIHKQVIEALGLVSGVTHTEFIKSQADGSFYFLETAARVGGAHIADVVQFASGINPWVEWARIEVATLLKMEYTLPNLNNQYAGSVICLARQDHPDTSSYDAPEIVHRLNRHHHAGLILRADSADRIEDLIGQYTSRFLEDFCAVVPPPDKPTA</sequence>
<evidence type="ECO:0000256" key="2">
    <source>
        <dbReference type="ARBA" id="ARBA00022741"/>
    </source>
</evidence>
<dbReference type="Proteomes" id="UP000569092">
    <property type="component" value="Unassembled WGS sequence"/>
</dbReference>
<dbReference type="PANTHER" id="PTHR43585">
    <property type="entry name" value="FUMIPYRROLE BIOSYNTHESIS PROTEIN C"/>
    <property type="match status" value="1"/>
</dbReference>
<dbReference type="Gene3D" id="3.30.1490.20">
    <property type="entry name" value="ATP-grasp fold, A domain"/>
    <property type="match status" value="1"/>
</dbReference>
<keyword evidence="1" id="KW-0436">Ligase</keyword>
<dbReference type="EMBL" id="JACHDZ010000008">
    <property type="protein sequence ID" value="MBB5346011.1"/>
    <property type="molecule type" value="Genomic_DNA"/>
</dbReference>
<reference evidence="7 8" key="1">
    <citation type="submission" date="2020-08" db="EMBL/GenBank/DDBJ databases">
        <title>Genomic Encyclopedia of Type Strains, Phase IV (KMG-V): Genome sequencing to study the core and pangenomes of soil and plant-associated prokaryotes.</title>
        <authorList>
            <person name="Whitman W."/>
        </authorList>
    </citation>
    <scope>NUCLEOTIDE SEQUENCE [LARGE SCALE GENOMIC DNA]</scope>
    <source>
        <strain evidence="7 8">M8US30</strain>
    </source>
</reference>
<dbReference type="AlphaFoldDB" id="A0A7W8JDG9"/>
<proteinExistence type="predicted"/>
<dbReference type="Pfam" id="PF18130">
    <property type="entry name" value="ATPgrasp_N"/>
    <property type="match status" value="1"/>
</dbReference>
<gene>
    <name evidence="7" type="ORF">HDF10_004018</name>
</gene>
<dbReference type="InterPro" id="IPR011761">
    <property type="entry name" value="ATP-grasp"/>
</dbReference>
<evidence type="ECO:0000256" key="1">
    <source>
        <dbReference type="ARBA" id="ARBA00022598"/>
    </source>
</evidence>
<dbReference type="InterPro" id="IPR052032">
    <property type="entry name" value="ATP-dep_AA_Ligase"/>
</dbReference>
<feature type="domain" description="ATP-grasp" evidence="6">
    <location>
        <begin position="120"/>
        <end position="314"/>
    </location>
</feature>
<dbReference type="Gene3D" id="3.40.50.20">
    <property type="match status" value="1"/>
</dbReference>
<dbReference type="Gene3D" id="3.30.470.20">
    <property type="entry name" value="ATP-grasp fold, B domain"/>
    <property type="match status" value="1"/>
</dbReference>
<dbReference type="Pfam" id="PF02222">
    <property type="entry name" value="ATP-grasp"/>
    <property type="match status" value="1"/>
</dbReference>
<dbReference type="GO" id="GO:0046872">
    <property type="term" value="F:metal ion binding"/>
    <property type="evidence" value="ECO:0007669"/>
    <property type="project" value="InterPro"/>
</dbReference>
<evidence type="ECO:0000313" key="7">
    <source>
        <dbReference type="EMBL" id="MBB5346011.1"/>
    </source>
</evidence>
<evidence type="ECO:0000259" key="6">
    <source>
        <dbReference type="PROSITE" id="PS50975"/>
    </source>
</evidence>
<accession>A0A7W8JDG9</accession>
<evidence type="ECO:0000256" key="4">
    <source>
        <dbReference type="ARBA" id="ARBA00022840"/>
    </source>
</evidence>
<comment type="caution">
    <text evidence="7">The sequence shown here is derived from an EMBL/GenBank/DDBJ whole genome shotgun (WGS) entry which is preliminary data.</text>
</comment>
<keyword evidence="4 5" id="KW-0067">ATP-binding</keyword>
<organism evidence="7 8">
    <name type="scientific">Tunturiibacter lichenicola</name>
    <dbReference type="NCBI Taxonomy" id="2051959"/>
    <lineage>
        <taxon>Bacteria</taxon>
        <taxon>Pseudomonadati</taxon>
        <taxon>Acidobacteriota</taxon>
        <taxon>Terriglobia</taxon>
        <taxon>Terriglobales</taxon>
        <taxon>Acidobacteriaceae</taxon>
        <taxon>Tunturiibacter</taxon>
    </lineage>
</organism>
<dbReference type="GO" id="GO:0006164">
    <property type="term" value="P:purine nucleotide biosynthetic process"/>
    <property type="evidence" value="ECO:0007669"/>
    <property type="project" value="UniProtKB-KW"/>
</dbReference>
<dbReference type="SUPFAM" id="SSF56059">
    <property type="entry name" value="Glutathione synthetase ATP-binding domain-like"/>
    <property type="match status" value="1"/>
</dbReference>
<dbReference type="InterPro" id="IPR013815">
    <property type="entry name" value="ATP_grasp_subdomain_1"/>
</dbReference>
<dbReference type="InterPro" id="IPR041472">
    <property type="entry name" value="BL00235/CARNS1_N"/>
</dbReference>
<protein>
    <submittedName>
        <fullName evidence="7">Carbamoylphosphate synthase large subunit</fullName>
    </submittedName>
</protein>
<name>A0A7W8JDG9_9BACT</name>
<dbReference type="GO" id="GO:0005524">
    <property type="term" value="F:ATP binding"/>
    <property type="evidence" value="ECO:0007669"/>
    <property type="project" value="UniProtKB-UniRule"/>
</dbReference>
<dbReference type="PROSITE" id="PS50975">
    <property type="entry name" value="ATP_GRASP"/>
    <property type="match status" value="1"/>
</dbReference>
<dbReference type="PANTHER" id="PTHR43585:SF2">
    <property type="entry name" value="ATP-GRASP ENZYME FSQD"/>
    <property type="match status" value="1"/>
</dbReference>